<dbReference type="EMBL" id="MHQO01000014">
    <property type="protein sequence ID" value="OHA07199.1"/>
    <property type="molecule type" value="Genomic_DNA"/>
</dbReference>
<sequence length="184" mass="20631">MDQRDIFSQQMQKRRAPVSLRGQQFLFFISLVVLILVLLSWAAVYAYSGSLLGENVDLRTQISLMQEEMDPNLVRELLSLADKLASARVLLQDHIISSNVFEFLEKNTHPKVAYGSISYESSSRNIGLAATAASFSVLARQISIFEASPYVEDVDFGGLTIDPKTRMVKFSLTIAVKPELTRIR</sequence>
<keyword evidence="1" id="KW-0472">Membrane</keyword>
<reference evidence="2 3" key="1">
    <citation type="journal article" date="2016" name="Nat. Commun.">
        <title>Thousands of microbial genomes shed light on interconnected biogeochemical processes in an aquifer system.</title>
        <authorList>
            <person name="Anantharaman K."/>
            <person name="Brown C.T."/>
            <person name="Hug L.A."/>
            <person name="Sharon I."/>
            <person name="Castelle C.J."/>
            <person name="Probst A.J."/>
            <person name="Thomas B.C."/>
            <person name="Singh A."/>
            <person name="Wilkins M.J."/>
            <person name="Karaoz U."/>
            <person name="Brodie E.L."/>
            <person name="Williams K.H."/>
            <person name="Hubbard S.S."/>
            <person name="Banfield J.F."/>
        </authorList>
    </citation>
    <scope>NUCLEOTIDE SEQUENCE [LARGE SCALE GENOMIC DNA]</scope>
</reference>
<evidence type="ECO:0000313" key="3">
    <source>
        <dbReference type="Proteomes" id="UP000177982"/>
    </source>
</evidence>
<accession>A0A1G2L8U8</accession>
<protein>
    <submittedName>
        <fullName evidence="2">Uncharacterized protein</fullName>
    </submittedName>
</protein>
<proteinExistence type="predicted"/>
<dbReference type="Proteomes" id="UP000177982">
    <property type="component" value="Unassembled WGS sequence"/>
</dbReference>
<evidence type="ECO:0000313" key="2">
    <source>
        <dbReference type="EMBL" id="OHA07199.1"/>
    </source>
</evidence>
<organism evidence="2 3">
    <name type="scientific">Candidatus Sungbacteria bacterium RIFCSPLOWO2_01_FULL_47_10</name>
    <dbReference type="NCBI Taxonomy" id="1802276"/>
    <lineage>
        <taxon>Bacteria</taxon>
        <taxon>Candidatus Sungiibacteriota</taxon>
    </lineage>
</organism>
<feature type="transmembrane region" description="Helical" evidence="1">
    <location>
        <begin position="25"/>
        <end position="47"/>
    </location>
</feature>
<gene>
    <name evidence="2" type="ORF">A2934_03350</name>
</gene>
<comment type="caution">
    <text evidence="2">The sequence shown here is derived from an EMBL/GenBank/DDBJ whole genome shotgun (WGS) entry which is preliminary data.</text>
</comment>
<evidence type="ECO:0000256" key="1">
    <source>
        <dbReference type="SAM" id="Phobius"/>
    </source>
</evidence>
<name>A0A1G2L8U8_9BACT</name>
<dbReference type="AlphaFoldDB" id="A0A1G2L8U8"/>
<keyword evidence="1" id="KW-0812">Transmembrane</keyword>
<keyword evidence="1" id="KW-1133">Transmembrane helix</keyword>